<dbReference type="EC" id="2.4.3.1" evidence="13"/>
<evidence type="ECO:0000256" key="13">
    <source>
        <dbReference type="ARBA" id="ARBA00034329"/>
    </source>
</evidence>
<reference evidence="15" key="1">
    <citation type="submission" date="2025-08" db="UniProtKB">
        <authorList>
            <consortium name="RefSeq"/>
        </authorList>
    </citation>
    <scope>IDENTIFICATION</scope>
    <source>
        <tissue evidence="15">Testes</tissue>
    </source>
</reference>
<keyword evidence="6" id="KW-0735">Signal-anchor</keyword>
<keyword evidence="5" id="KW-0812">Transmembrane</keyword>
<dbReference type="GeneID" id="102808487"/>
<keyword evidence="3" id="KW-0328">Glycosyltransferase</keyword>
<evidence type="ECO:0000256" key="6">
    <source>
        <dbReference type="ARBA" id="ARBA00022968"/>
    </source>
</evidence>
<dbReference type="Pfam" id="PF00777">
    <property type="entry name" value="Glyco_transf_29"/>
    <property type="match status" value="1"/>
</dbReference>
<keyword evidence="8" id="KW-0333">Golgi apparatus</keyword>
<comment type="subcellular location">
    <subcellularLocation>
        <location evidence="1">Golgi apparatus</location>
        <location evidence="1">Golgi stack membrane</location>
        <topology evidence="1">Single-pass type II membrane protein</topology>
    </subcellularLocation>
</comment>
<keyword evidence="7" id="KW-1133">Transmembrane helix</keyword>
<evidence type="ECO:0000256" key="1">
    <source>
        <dbReference type="ARBA" id="ARBA00004447"/>
    </source>
</evidence>
<evidence type="ECO:0000256" key="11">
    <source>
        <dbReference type="ARBA" id="ARBA00023180"/>
    </source>
</evidence>
<evidence type="ECO:0000256" key="9">
    <source>
        <dbReference type="ARBA" id="ARBA00023136"/>
    </source>
</evidence>
<dbReference type="PANTHER" id="PTHR46059">
    <property type="entry name" value="BETA-GALACTOSIDE ALPHA-2,6-SIALYLTRANSFERASE"/>
    <property type="match status" value="1"/>
</dbReference>
<protein>
    <recommendedName>
        <fullName evidence="13">beta-galactoside alpha-(2,6)-sialyltransferase</fullName>
        <ecNumber evidence="13">2.4.3.1</ecNumber>
    </recommendedName>
</protein>
<dbReference type="Proteomes" id="UP000694865">
    <property type="component" value="Unplaced"/>
</dbReference>
<evidence type="ECO:0000256" key="10">
    <source>
        <dbReference type="ARBA" id="ARBA00023157"/>
    </source>
</evidence>
<evidence type="ECO:0000256" key="7">
    <source>
        <dbReference type="ARBA" id="ARBA00022989"/>
    </source>
</evidence>
<evidence type="ECO:0000256" key="2">
    <source>
        <dbReference type="ARBA" id="ARBA00006003"/>
    </source>
</evidence>
<keyword evidence="10" id="KW-1015">Disulfide bond</keyword>
<dbReference type="RefSeq" id="XP_006813897.1">
    <property type="nucleotide sequence ID" value="XM_006813834.1"/>
</dbReference>
<evidence type="ECO:0000256" key="12">
    <source>
        <dbReference type="ARBA" id="ARBA00034249"/>
    </source>
</evidence>
<accession>A0ABM0M1K6</accession>
<keyword evidence="4" id="KW-0808">Transferase</keyword>
<organism evidence="14 15">
    <name type="scientific">Saccoglossus kowalevskii</name>
    <name type="common">Acorn worm</name>
    <dbReference type="NCBI Taxonomy" id="10224"/>
    <lineage>
        <taxon>Eukaryota</taxon>
        <taxon>Metazoa</taxon>
        <taxon>Hemichordata</taxon>
        <taxon>Enteropneusta</taxon>
        <taxon>Harrimaniidae</taxon>
        <taxon>Saccoglossus</taxon>
    </lineage>
</organism>
<comment type="catalytic activity">
    <reaction evidence="12">
        <text>a beta-D-galactoside + CMP-N-acetyl-beta-neuraminate = an N-acetyl-alpha-neuraminyl-(2-&gt;6)-beta-D-galactosyl derivative + CMP + H(+)</text>
        <dbReference type="Rhea" id="RHEA:52104"/>
        <dbReference type="ChEBI" id="CHEBI:15378"/>
        <dbReference type="ChEBI" id="CHEBI:28034"/>
        <dbReference type="ChEBI" id="CHEBI:57812"/>
        <dbReference type="ChEBI" id="CHEBI:60377"/>
        <dbReference type="ChEBI" id="CHEBI:136398"/>
        <dbReference type="EC" id="2.4.3.1"/>
    </reaction>
</comment>
<proteinExistence type="inferred from homology"/>
<dbReference type="PANTHER" id="PTHR46059:SF1">
    <property type="entry name" value="BETA-GALACTOSIDE ALPHA-2,6-SIALYLTRANSFERASE"/>
    <property type="match status" value="1"/>
</dbReference>
<evidence type="ECO:0000256" key="4">
    <source>
        <dbReference type="ARBA" id="ARBA00022679"/>
    </source>
</evidence>
<evidence type="ECO:0000313" key="14">
    <source>
        <dbReference type="Proteomes" id="UP000694865"/>
    </source>
</evidence>
<keyword evidence="9" id="KW-0472">Membrane</keyword>
<gene>
    <name evidence="15" type="primary">LOC102808487</name>
</gene>
<evidence type="ECO:0000256" key="5">
    <source>
        <dbReference type="ARBA" id="ARBA00022692"/>
    </source>
</evidence>
<dbReference type="InterPro" id="IPR038578">
    <property type="entry name" value="GT29-like_sf"/>
</dbReference>
<feature type="non-terminal residue" evidence="15">
    <location>
        <position position="1"/>
    </location>
</feature>
<dbReference type="Gene3D" id="3.90.1480.20">
    <property type="entry name" value="Glycosyl transferase family 29"/>
    <property type="match status" value="1"/>
</dbReference>
<comment type="similarity">
    <text evidence="2">Belongs to the glycosyltransferase 29 family.</text>
</comment>
<keyword evidence="11" id="KW-0325">Glycoprotein</keyword>
<dbReference type="InterPro" id="IPR001675">
    <property type="entry name" value="Glyco_trans_29"/>
</dbReference>
<evidence type="ECO:0000256" key="8">
    <source>
        <dbReference type="ARBA" id="ARBA00023034"/>
    </source>
</evidence>
<evidence type="ECO:0000256" key="3">
    <source>
        <dbReference type="ARBA" id="ARBA00022676"/>
    </source>
</evidence>
<sequence>SHDAVLRMNEAGVEGFETDVGSKTTVRLINSQMLDVKHVADLKKIVNKDCSLFVWRTGPRDGNLTKWHYDGAGEEYFNNFITWVKGHPSLIPHLIHPSTLWGSWDVIHQYTNEHLVEHVPSTGFTGIHLMSQMCQYIDVYGYITPMHTDCHYYKTSKCHPLEWHPINEEKNFLRRLHIGSQEDISTKGKLSLYGSIHNGVNC</sequence>
<name>A0ABM0M1K6_SACKO</name>
<evidence type="ECO:0000313" key="15">
    <source>
        <dbReference type="RefSeq" id="XP_006813897.1"/>
    </source>
</evidence>
<keyword evidence="14" id="KW-1185">Reference proteome</keyword>